<dbReference type="FunFam" id="1.10.10.10:FF:000001">
    <property type="entry name" value="LysR family transcriptional regulator"/>
    <property type="match status" value="1"/>
</dbReference>
<evidence type="ECO:0000259" key="5">
    <source>
        <dbReference type="PROSITE" id="PS50931"/>
    </source>
</evidence>
<dbReference type="PROSITE" id="PS50931">
    <property type="entry name" value="HTH_LYSR"/>
    <property type="match status" value="1"/>
</dbReference>
<dbReference type="RefSeq" id="WP_151123353.1">
    <property type="nucleotide sequence ID" value="NZ_CP088082.1"/>
</dbReference>
<name>A0A643FEH7_IDEDE</name>
<dbReference type="EMBL" id="VZPB01000010">
    <property type="protein sequence ID" value="KAB0583817.1"/>
    <property type="molecule type" value="Genomic_DNA"/>
</dbReference>
<evidence type="ECO:0000256" key="1">
    <source>
        <dbReference type="ARBA" id="ARBA00009437"/>
    </source>
</evidence>
<dbReference type="SUPFAM" id="SSF46785">
    <property type="entry name" value="Winged helix' DNA-binding domain"/>
    <property type="match status" value="1"/>
</dbReference>
<dbReference type="CDD" id="cd08422">
    <property type="entry name" value="PBP2_CrgA_like"/>
    <property type="match status" value="1"/>
</dbReference>
<dbReference type="PANTHER" id="PTHR30537:SF21">
    <property type="entry name" value="HTH-TYPE TRANSCRIPTIONAL REGULATOR SINR-RELATED"/>
    <property type="match status" value="1"/>
</dbReference>
<dbReference type="InterPro" id="IPR005119">
    <property type="entry name" value="LysR_subst-bd"/>
</dbReference>
<evidence type="ECO:0000256" key="3">
    <source>
        <dbReference type="ARBA" id="ARBA00023125"/>
    </source>
</evidence>
<dbReference type="Pfam" id="PF00126">
    <property type="entry name" value="HTH_1"/>
    <property type="match status" value="1"/>
</dbReference>
<evidence type="ECO:0000256" key="2">
    <source>
        <dbReference type="ARBA" id="ARBA00023015"/>
    </source>
</evidence>
<dbReference type="Gene3D" id="1.10.10.10">
    <property type="entry name" value="Winged helix-like DNA-binding domain superfamily/Winged helix DNA-binding domain"/>
    <property type="match status" value="1"/>
</dbReference>
<dbReference type="GO" id="GO:0006351">
    <property type="term" value="P:DNA-templated transcription"/>
    <property type="evidence" value="ECO:0007669"/>
    <property type="project" value="TreeGrafter"/>
</dbReference>
<evidence type="ECO:0000313" key="7">
    <source>
        <dbReference type="Proteomes" id="UP000430120"/>
    </source>
</evidence>
<accession>A0A643FEH7</accession>
<dbReference type="InterPro" id="IPR036390">
    <property type="entry name" value="WH_DNA-bd_sf"/>
</dbReference>
<keyword evidence="7" id="KW-1185">Reference proteome</keyword>
<reference evidence="6 7" key="1">
    <citation type="submission" date="2019-09" db="EMBL/GenBank/DDBJ databases">
        <title>Draft genome sequences of 48 bacterial type strains from the CCUG.</title>
        <authorList>
            <person name="Tunovic T."/>
            <person name="Pineiro-Iglesias B."/>
            <person name="Unosson C."/>
            <person name="Inganas E."/>
            <person name="Ohlen M."/>
            <person name="Cardew S."/>
            <person name="Jensie-Markopoulos S."/>
            <person name="Salva-Serra F."/>
            <person name="Jaen-Luchoro D."/>
            <person name="Karlsson R."/>
            <person name="Svensson-Stadler L."/>
            <person name="Chun J."/>
            <person name="Moore E."/>
        </authorList>
    </citation>
    <scope>NUCLEOTIDE SEQUENCE [LARGE SCALE GENOMIC DNA]</scope>
    <source>
        <strain evidence="6 7">CCUG 30977</strain>
    </source>
</reference>
<dbReference type="InterPro" id="IPR036388">
    <property type="entry name" value="WH-like_DNA-bd_sf"/>
</dbReference>
<dbReference type="InterPro" id="IPR000847">
    <property type="entry name" value="LysR_HTH_N"/>
</dbReference>
<dbReference type="OrthoDB" id="9786526at2"/>
<dbReference type="FunFam" id="3.40.190.290:FF:000001">
    <property type="entry name" value="Transcriptional regulator, LysR family"/>
    <property type="match status" value="1"/>
</dbReference>
<sequence length="309" mass="34067">MIRIDDLQVFVQTAEAGSFSAAARLLDLTPALASSAVQRLERELGLRLLVRSTRSMRLSEEGARYLPHARSVLAALAAGQEALDQGRAEIAGPLRLSVPSDLGRQVLLPWLDDFQAEHPRLQLQLRVSDRFTDLFRAAVDAGIRYGQLADSGLVSLPLASDNRRIACAAPSYLERHGRPATPAELRQHNCLRYVMGEHTHERWSFHLPSAQGGLQTVPVRGDRISDDGEVVRRWALSGQGIAYKSALDVAEDLRTGRLVALFPLDWGEPAPLQMVCPDRASLGPAIQRLRDFLVARCVAWLRELPGPRA</sequence>
<feature type="domain" description="HTH lysR-type" evidence="5">
    <location>
        <begin position="2"/>
        <end position="59"/>
    </location>
</feature>
<dbReference type="AlphaFoldDB" id="A0A643FEH7"/>
<dbReference type="GO" id="GO:0043565">
    <property type="term" value="F:sequence-specific DNA binding"/>
    <property type="evidence" value="ECO:0007669"/>
    <property type="project" value="TreeGrafter"/>
</dbReference>
<dbReference type="InterPro" id="IPR058163">
    <property type="entry name" value="LysR-type_TF_proteobact-type"/>
</dbReference>
<organism evidence="6 7">
    <name type="scientific">Ideonella dechloratans</name>
    <dbReference type="NCBI Taxonomy" id="36863"/>
    <lineage>
        <taxon>Bacteria</taxon>
        <taxon>Pseudomonadati</taxon>
        <taxon>Pseudomonadota</taxon>
        <taxon>Betaproteobacteria</taxon>
        <taxon>Burkholderiales</taxon>
        <taxon>Sphaerotilaceae</taxon>
        <taxon>Ideonella</taxon>
    </lineage>
</organism>
<dbReference type="Proteomes" id="UP000430120">
    <property type="component" value="Unassembled WGS sequence"/>
</dbReference>
<protein>
    <submittedName>
        <fullName evidence="6">LysR family transcriptional regulator</fullName>
    </submittedName>
</protein>
<evidence type="ECO:0000313" key="6">
    <source>
        <dbReference type="EMBL" id="KAB0583817.1"/>
    </source>
</evidence>
<dbReference type="GO" id="GO:0003700">
    <property type="term" value="F:DNA-binding transcription factor activity"/>
    <property type="evidence" value="ECO:0007669"/>
    <property type="project" value="InterPro"/>
</dbReference>
<dbReference type="Pfam" id="PF03466">
    <property type="entry name" value="LysR_substrate"/>
    <property type="match status" value="1"/>
</dbReference>
<comment type="similarity">
    <text evidence="1">Belongs to the LysR transcriptional regulatory family.</text>
</comment>
<gene>
    <name evidence="6" type="ORF">F7Q92_06010</name>
</gene>
<dbReference type="Gene3D" id="3.40.190.290">
    <property type="match status" value="1"/>
</dbReference>
<keyword evidence="2" id="KW-0805">Transcription regulation</keyword>
<evidence type="ECO:0000256" key="4">
    <source>
        <dbReference type="ARBA" id="ARBA00023163"/>
    </source>
</evidence>
<dbReference type="PANTHER" id="PTHR30537">
    <property type="entry name" value="HTH-TYPE TRANSCRIPTIONAL REGULATOR"/>
    <property type="match status" value="1"/>
</dbReference>
<proteinExistence type="inferred from homology"/>
<comment type="caution">
    <text evidence="6">The sequence shown here is derived from an EMBL/GenBank/DDBJ whole genome shotgun (WGS) entry which is preliminary data.</text>
</comment>
<keyword evidence="3" id="KW-0238">DNA-binding</keyword>
<keyword evidence="4" id="KW-0804">Transcription</keyword>
<dbReference type="SUPFAM" id="SSF53850">
    <property type="entry name" value="Periplasmic binding protein-like II"/>
    <property type="match status" value="1"/>
</dbReference>